<organism evidence="6 7">
    <name type="scientific">Kangiella geojedonensis</name>
    <dbReference type="NCBI Taxonomy" id="914150"/>
    <lineage>
        <taxon>Bacteria</taxon>
        <taxon>Pseudomonadati</taxon>
        <taxon>Pseudomonadota</taxon>
        <taxon>Gammaproteobacteria</taxon>
        <taxon>Kangiellales</taxon>
        <taxon>Kangiellaceae</taxon>
        <taxon>Kangiella</taxon>
    </lineage>
</organism>
<dbReference type="InterPro" id="IPR001226">
    <property type="entry name" value="Flavodoxin_CS"/>
</dbReference>
<evidence type="ECO:0000313" key="7">
    <source>
        <dbReference type="Proteomes" id="UP000034071"/>
    </source>
</evidence>
<dbReference type="KEGG" id="kge:TQ33_0717"/>
<gene>
    <name evidence="6" type="ORF">TQ33_0717</name>
</gene>
<dbReference type="Gene3D" id="3.40.50.360">
    <property type="match status" value="1"/>
</dbReference>
<evidence type="ECO:0000313" key="6">
    <source>
        <dbReference type="EMBL" id="AKE51692.1"/>
    </source>
</evidence>
<keyword evidence="7" id="KW-1185">Reference proteome</keyword>
<dbReference type="GO" id="GO:0010181">
    <property type="term" value="F:FMN binding"/>
    <property type="evidence" value="ECO:0007669"/>
    <property type="project" value="InterPro"/>
</dbReference>
<comment type="cofactor">
    <cofactor evidence="1">
        <name>FMN</name>
        <dbReference type="ChEBI" id="CHEBI:58210"/>
    </cofactor>
</comment>
<dbReference type="PATRIC" id="fig|914150.5.peg.728"/>
<dbReference type="GO" id="GO:0009055">
    <property type="term" value="F:electron transfer activity"/>
    <property type="evidence" value="ECO:0007669"/>
    <property type="project" value="InterPro"/>
</dbReference>
<dbReference type="InterPro" id="IPR026816">
    <property type="entry name" value="Flavodoxin_dom"/>
</dbReference>
<dbReference type="InterPro" id="IPR029039">
    <property type="entry name" value="Flavoprotein-like_sf"/>
</dbReference>
<evidence type="ECO:0000256" key="3">
    <source>
        <dbReference type="ARBA" id="ARBA00022643"/>
    </source>
</evidence>
<reference evidence="6 7" key="1">
    <citation type="submission" date="2015-02" db="EMBL/GenBank/DDBJ databases">
        <title>Complete genome sequence of Kangiella geojedonensis strain YCS-5T.</title>
        <authorList>
            <person name="Kim K.M."/>
        </authorList>
    </citation>
    <scope>NUCLEOTIDE SEQUENCE [LARGE SCALE GENOMIC DNA]</scope>
    <source>
        <strain evidence="6 7">YCS-5</strain>
    </source>
</reference>
<dbReference type="HOGENOM" id="CLU_051402_2_1_6"/>
<feature type="domain" description="Flavodoxin-like" evidence="5">
    <location>
        <begin position="32"/>
        <end position="207"/>
    </location>
</feature>
<dbReference type="GO" id="GO:0016020">
    <property type="term" value="C:membrane"/>
    <property type="evidence" value="ECO:0007669"/>
    <property type="project" value="TreeGrafter"/>
</dbReference>
<feature type="region of interest" description="Disordered" evidence="4">
    <location>
        <begin position="179"/>
        <end position="203"/>
    </location>
</feature>
<dbReference type="STRING" id="914150.TQ33_0717"/>
<dbReference type="Pfam" id="PF12724">
    <property type="entry name" value="Flavodoxin_5"/>
    <property type="match status" value="1"/>
</dbReference>
<protein>
    <submittedName>
        <fullName evidence="6">Flavodoxin/nitric oxide synthase</fullName>
    </submittedName>
</protein>
<accession>A0A0F6TQE4</accession>
<dbReference type="GO" id="GO:0003955">
    <property type="term" value="F:NAD(P)H dehydrogenase (quinone) activity"/>
    <property type="evidence" value="ECO:0007669"/>
    <property type="project" value="TreeGrafter"/>
</dbReference>
<dbReference type="PANTHER" id="PTHR30546:SF23">
    <property type="entry name" value="FLAVOPROTEIN-LIKE PROTEIN YCP4-RELATED"/>
    <property type="match status" value="1"/>
</dbReference>
<evidence type="ECO:0000256" key="2">
    <source>
        <dbReference type="ARBA" id="ARBA00022630"/>
    </source>
</evidence>
<evidence type="ECO:0000259" key="5">
    <source>
        <dbReference type="PROSITE" id="PS50902"/>
    </source>
</evidence>
<dbReference type="SUPFAM" id="SSF52218">
    <property type="entry name" value="Flavoproteins"/>
    <property type="match status" value="1"/>
</dbReference>
<dbReference type="PANTHER" id="PTHR30546">
    <property type="entry name" value="FLAVODOXIN-RELATED PROTEIN WRBA-RELATED"/>
    <property type="match status" value="1"/>
</dbReference>
<keyword evidence="3" id="KW-0288">FMN</keyword>
<dbReference type="PROSITE" id="PS50902">
    <property type="entry name" value="FLAVODOXIN_LIKE"/>
    <property type="match status" value="1"/>
</dbReference>
<dbReference type="Proteomes" id="UP000034071">
    <property type="component" value="Chromosome"/>
</dbReference>
<dbReference type="AlphaFoldDB" id="A0A0F6TQE4"/>
<sequence length="214" mass="23003">MHNYKPDTLAPSSEFLACLALIKEDIVMSNSIAVVYHSGYGHTKVIAEAVAQGVEESNAKVHLISVDDIDNHWDDLAEASAIIFGSPTYMGSVSADFKGFMDKSSKVWAEQGWKDKLAAGFTNSGSQSGDKLNTLIQMSVFAAQHSMLWVSLGLMPGNNSSTASPQDLNRIGSYLGAMAQSNTDQGAEETPPNSDKETAKELGRRVAKIAARFK</sequence>
<name>A0A0F6TQE4_9GAMM</name>
<evidence type="ECO:0000256" key="4">
    <source>
        <dbReference type="SAM" id="MobiDB-lite"/>
    </source>
</evidence>
<dbReference type="PROSITE" id="PS00201">
    <property type="entry name" value="FLAVODOXIN"/>
    <property type="match status" value="1"/>
</dbReference>
<proteinExistence type="predicted"/>
<dbReference type="InterPro" id="IPR008254">
    <property type="entry name" value="Flavodoxin/NO_synth"/>
</dbReference>
<dbReference type="EMBL" id="CP010975">
    <property type="protein sequence ID" value="AKE51692.1"/>
    <property type="molecule type" value="Genomic_DNA"/>
</dbReference>
<keyword evidence="2" id="KW-0285">Flavoprotein</keyword>
<feature type="compositionally biased region" description="Basic and acidic residues" evidence="4">
    <location>
        <begin position="194"/>
        <end position="203"/>
    </location>
</feature>
<evidence type="ECO:0000256" key="1">
    <source>
        <dbReference type="ARBA" id="ARBA00001917"/>
    </source>
</evidence>